<keyword evidence="2" id="KW-1185">Reference proteome</keyword>
<evidence type="ECO:0000313" key="1">
    <source>
        <dbReference type="EMBL" id="KYO35357.1"/>
    </source>
</evidence>
<dbReference type="EMBL" id="AKHW03003201">
    <property type="protein sequence ID" value="KYO35357.1"/>
    <property type="molecule type" value="Genomic_DNA"/>
</dbReference>
<evidence type="ECO:0000313" key="2">
    <source>
        <dbReference type="Proteomes" id="UP000050525"/>
    </source>
</evidence>
<proteinExistence type="predicted"/>
<dbReference type="Proteomes" id="UP000050525">
    <property type="component" value="Unassembled WGS sequence"/>
</dbReference>
<dbReference type="STRING" id="8496.A0A151NEY0"/>
<organism evidence="1 2">
    <name type="scientific">Alligator mississippiensis</name>
    <name type="common">American alligator</name>
    <dbReference type="NCBI Taxonomy" id="8496"/>
    <lineage>
        <taxon>Eukaryota</taxon>
        <taxon>Metazoa</taxon>
        <taxon>Chordata</taxon>
        <taxon>Craniata</taxon>
        <taxon>Vertebrata</taxon>
        <taxon>Euteleostomi</taxon>
        <taxon>Archelosauria</taxon>
        <taxon>Archosauria</taxon>
        <taxon>Crocodylia</taxon>
        <taxon>Alligatoridae</taxon>
        <taxon>Alligatorinae</taxon>
        <taxon>Alligator</taxon>
    </lineage>
</organism>
<sequence length="93" mass="10841">MVEELKRALRSFKNSKTPGVDGLPKEFYLLDLVGPDLLELFQECLQEGRLGVEMERVLVTLLYKKGLRKEMKNWKPITLLNFNYKLLAKVLTE</sequence>
<dbReference type="PANTHER" id="PTHR19446">
    <property type="entry name" value="REVERSE TRANSCRIPTASES"/>
    <property type="match status" value="1"/>
</dbReference>
<accession>A0A151NEY0</accession>
<gene>
    <name evidence="1" type="ORF">Y1Q_0007945</name>
</gene>
<reference evidence="1 2" key="1">
    <citation type="journal article" date="2012" name="Genome Biol.">
        <title>Sequencing three crocodilian genomes to illuminate the evolution of archosaurs and amniotes.</title>
        <authorList>
            <person name="St John J.A."/>
            <person name="Braun E.L."/>
            <person name="Isberg S.R."/>
            <person name="Miles L.G."/>
            <person name="Chong A.Y."/>
            <person name="Gongora J."/>
            <person name="Dalzell P."/>
            <person name="Moran C."/>
            <person name="Bed'hom B."/>
            <person name="Abzhanov A."/>
            <person name="Burgess S.C."/>
            <person name="Cooksey A.M."/>
            <person name="Castoe T.A."/>
            <person name="Crawford N.G."/>
            <person name="Densmore L.D."/>
            <person name="Drew J.C."/>
            <person name="Edwards S.V."/>
            <person name="Faircloth B.C."/>
            <person name="Fujita M.K."/>
            <person name="Greenwold M.J."/>
            <person name="Hoffmann F.G."/>
            <person name="Howard J.M."/>
            <person name="Iguchi T."/>
            <person name="Janes D.E."/>
            <person name="Khan S.Y."/>
            <person name="Kohno S."/>
            <person name="de Koning A.J."/>
            <person name="Lance S.L."/>
            <person name="McCarthy F.M."/>
            <person name="McCormack J.E."/>
            <person name="Merchant M.E."/>
            <person name="Peterson D.G."/>
            <person name="Pollock D.D."/>
            <person name="Pourmand N."/>
            <person name="Raney B.J."/>
            <person name="Roessler K.A."/>
            <person name="Sanford J.R."/>
            <person name="Sawyer R.H."/>
            <person name="Schmidt C.J."/>
            <person name="Triplett E.W."/>
            <person name="Tuberville T.D."/>
            <person name="Venegas-Anaya M."/>
            <person name="Howard J.T."/>
            <person name="Jarvis E.D."/>
            <person name="Guillette L.J.Jr."/>
            <person name="Glenn T.C."/>
            <person name="Green R.E."/>
            <person name="Ray D.A."/>
        </authorList>
    </citation>
    <scope>NUCLEOTIDE SEQUENCE [LARGE SCALE GENOMIC DNA]</scope>
    <source>
        <strain evidence="1">KSC_2009_1</strain>
    </source>
</reference>
<comment type="caution">
    <text evidence="1">The sequence shown here is derived from an EMBL/GenBank/DDBJ whole genome shotgun (WGS) entry which is preliminary data.</text>
</comment>
<evidence type="ECO:0008006" key="3">
    <source>
        <dbReference type="Google" id="ProtNLM"/>
    </source>
</evidence>
<dbReference type="AlphaFoldDB" id="A0A151NEY0"/>
<protein>
    <recommendedName>
        <fullName evidence="3">Reverse transcriptase domain-containing protein</fullName>
    </recommendedName>
</protein>
<name>A0A151NEY0_ALLMI</name>